<dbReference type="PROSITE" id="PS50835">
    <property type="entry name" value="IG_LIKE"/>
    <property type="match status" value="2"/>
</dbReference>
<keyword evidence="6 12" id="KW-0472">Membrane</keyword>
<dbReference type="SUPFAM" id="SSF48726">
    <property type="entry name" value="Immunoglobulin"/>
    <property type="match status" value="3"/>
</dbReference>
<feature type="domain" description="Ig-like" evidence="13">
    <location>
        <begin position="253"/>
        <end position="347"/>
    </location>
</feature>
<evidence type="ECO:0000313" key="15">
    <source>
        <dbReference type="Proteomes" id="UP000002279"/>
    </source>
</evidence>
<evidence type="ECO:0000256" key="1">
    <source>
        <dbReference type="ARBA" id="ARBA00004496"/>
    </source>
</evidence>
<keyword evidence="5 12" id="KW-1133">Transmembrane helix</keyword>
<keyword evidence="9" id="KW-0131">Cell cycle</keyword>
<dbReference type="eggNOG" id="ENOG502QRJQ">
    <property type="taxonomic scope" value="Eukaryota"/>
</dbReference>
<dbReference type="InParanoid" id="F6Z8A8"/>
<feature type="transmembrane region" description="Helical" evidence="12">
    <location>
        <begin position="365"/>
        <end position="388"/>
    </location>
</feature>
<comment type="subcellular location">
    <subcellularLocation>
        <location evidence="1">Cytoplasm</location>
    </subcellularLocation>
    <subcellularLocation>
        <location evidence="11">Endomembrane system</location>
        <topology evidence="11">Single-pass type I membrane protein</topology>
    </subcellularLocation>
</comment>
<evidence type="ECO:0000313" key="14">
    <source>
        <dbReference type="Ensembl" id="ENSOANP00000006598.2"/>
    </source>
</evidence>
<evidence type="ECO:0000256" key="4">
    <source>
        <dbReference type="ARBA" id="ARBA00022729"/>
    </source>
</evidence>
<evidence type="ECO:0000256" key="12">
    <source>
        <dbReference type="SAM" id="Phobius"/>
    </source>
</evidence>
<evidence type="ECO:0000256" key="10">
    <source>
        <dbReference type="ARBA" id="ARBA00023319"/>
    </source>
</evidence>
<dbReference type="GO" id="GO:0072686">
    <property type="term" value="C:mitotic spindle"/>
    <property type="evidence" value="ECO:0007669"/>
    <property type="project" value="Ensembl"/>
</dbReference>
<reference evidence="14" key="1">
    <citation type="submission" date="2025-08" db="UniProtKB">
        <authorList>
            <consortium name="Ensembl"/>
        </authorList>
    </citation>
    <scope>IDENTIFICATION</scope>
    <source>
        <strain evidence="14">Glennie</strain>
    </source>
</reference>
<dbReference type="GO" id="GO:0005654">
    <property type="term" value="C:nucleoplasm"/>
    <property type="evidence" value="ECO:0007669"/>
    <property type="project" value="Ensembl"/>
</dbReference>
<evidence type="ECO:0000256" key="2">
    <source>
        <dbReference type="ARBA" id="ARBA00022490"/>
    </source>
</evidence>
<dbReference type="InterPro" id="IPR036179">
    <property type="entry name" value="Ig-like_dom_sf"/>
</dbReference>
<evidence type="ECO:0000256" key="9">
    <source>
        <dbReference type="ARBA" id="ARBA00023306"/>
    </source>
</evidence>
<sequence length="474" mass="51282">MEFSADQLGIDQFMPLYLVFVFLHYWLGTCSGLTVTVPSHAIRGTEGQALHLPVGYHFHPPASEIQVIWLFEGARGPPEYLLGSANGSVMPDLEYQHRFSMAPPNASLLIRPLHLSDEGTYIVKVNVKVSARGSAQGSHTLSASWKIRVTVDRPVSKPAVQTLPASGAVERVGNLTLTCAVAEGTRVAFRWLRNGQPVPPDLGHAFSADNASLVLAPVDRAHVGNYSCQASNPVSVAESEPVVPTIYYGPSSPRVSSDKGLRAGAVFTVGPGEAVLFHCSADSNPPNAYSWVLRTANTTTLIQHGPRLHVAPGAEASDDHHWAGRALDYMCRAYNNVTGRHSETRFTVIVTAVGVEKLRQAGKSLSSLAVISGISLFLVLSVGLLFLWRKFQPHKGGPEAEYRKAQTRSGHEDALDDFGIYEFVAFPDAPGVLRVTARSLPGSDRACGSELPTTIYEVIQRLPTPPQPNRWDLA</sequence>
<organism evidence="14 15">
    <name type="scientific">Ornithorhynchus anatinus</name>
    <name type="common">Duckbill platypus</name>
    <dbReference type="NCBI Taxonomy" id="9258"/>
    <lineage>
        <taxon>Eukaryota</taxon>
        <taxon>Metazoa</taxon>
        <taxon>Chordata</taxon>
        <taxon>Craniata</taxon>
        <taxon>Vertebrata</taxon>
        <taxon>Euteleostomi</taxon>
        <taxon>Mammalia</taxon>
        <taxon>Monotremata</taxon>
        <taxon>Ornithorhynchidae</taxon>
        <taxon>Ornithorhynchus</taxon>
    </lineage>
</organism>
<dbReference type="GO" id="GO:0005794">
    <property type="term" value="C:Golgi apparatus"/>
    <property type="evidence" value="ECO:0007669"/>
    <property type="project" value="Ensembl"/>
</dbReference>
<dbReference type="Proteomes" id="UP000002279">
    <property type="component" value="Unplaced"/>
</dbReference>
<evidence type="ECO:0000256" key="5">
    <source>
        <dbReference type="ARBA" id="ARBA00022989"/>
    </source>
</evidence>
<dbReference type="OMA" id="TIDYMCC"/>
<dbReference type="FunCoup" id="F6Z8A8">
    <property type="interactions" value="54"/>
</dbReference>
<name>F6Z8A8_ORNAN</name>
<keyword evidence="3 12" id="KW-0812">Transmembrane</keyword>
<dbReference type="InterPro" id="IPR003598">
    <property type="entry name" value="Ig_sub2"/>
</dbReference>
<dbReference type="HOGENOM" id="CLU_058570_0_0_1"/>
<dbReference type="SMART" id="SM00409">
    <property type="entry name" value="IG"/>
    <property type="match status" value="3"/>
</dbReference>
<evidence type="ECO:0000256" key="3">
    <source>
        <dbReference type="ARBA" id="ARBA00022692"/>
    </source>
</evidence>
<dbReference type="PANTHER" id="PTHR44888:SF1">
    <property type="entry name" value="HEPACAM FAMILY MEMBER 2"/>
    <property type="match status" value="1"/>
</dbReference>
<dbReference type="AlphaFoldDB" id="F6Z8A8"/>
<keyword evidence="4" id="KW-0732">Signal</keyword>
<keyword evidence="10" id="KW-0393">Immunoglobulin domain</keyword>
<keyword evidence="8" id="KW-0325">Glycoprotein</keyword>
<dbReference type="GO" id="GO:0030496">
    <property type="term" value="C:midbody"/>
    <property type="evidence" value="ECO:0007669"/>
    <property type="project" value="Ensembl"/>
</dbReference>
<evidence type="ECO:0000256" key="6">
    <source>
        <dbReference type="ARBA" id="ARBA00023136"/>
    </source>
</evidence>
<dbReference type="GeneTree" id="ENSGT01130000278319"/>
<gene>
    <name evidence="14" type="primary">HEPACAM2</name>
</gene>
<keyword evidence="15" id="KW-1185">Reference proteome</keyword>
<dbReference type="Pfam" id="PF13927">
    <property type="entry name" value="Ig_3"/>
    <property type="match status" value="1"/>
</dbReference>
<reference evidence="14" key="2">
    <citation type="submission" date="2025-09" db="UniProtKB">
        <authorList>
            <consortium name="Ensembl"/>
        </authorList>
    </citation>
    <scope>IDENTIFICATION</scope>
    <source>
        <strain evidence="14">Glennie</strain>
    </source>
</reference>
<dbReference type="GO" id="GO:0005911">
    <property type="term" value="C:cell-cell junction"/>
    <property type="evidence" value="ECO:0000318"/>
    <property type="project" value="GO_Central"/>
</dbReference>
<dbReference type="InterPro" id="IPR052280">
    <property type="entry name" value="HEPACAM_domain"/>
</dbReference>
<dbReference type="InterPro" id="IPR013106">
    <property type="entry name" value="Ig_V-set"/>
</dbReference>
<evidence type="ECO:0000256" key="8">
    <source>
        <dbReference type="ARBA" id="ARBA00023180"/>
    </source>
</evidence>
<dbReference type="Pfam" id="PF07686">
    <property type="entry name" value="V-set"/>
    <property type="match status" value="1"/>
</dbReference>
<dbReference type="GO" id="GO:0007098">
    <property type="term" value="P:centrosome cycle"/>
    <property type="evidence" value="ECO:0007669"/>
    <property type="project" value="Ensembl"/>
</dbReference>
<dbReference type="SMART" id="SM00408">
    <property type="entry name" value="IGc2"/>
    <property type="match status" value="1"/>
</dbReference>
<dbReference type="InterPro" id="IPR013783">
    <property type="entry name" value="Ig-like_fold"/>
</dbReference>
<feature type="domain" description="Ig-like" evidence="13">
    <location>
        <begin position="158"/>
        <end position="244"/>
    </location>
</feature>
<dbReference type="PANTHER" id="PTHR44888">
    <property type="entry name" value="HEPACAM FAMILY MEMBER 2-RELATED"/>
    <property type="match status" value="1"/>
</dbReference>
<evidence type="ECO:0000256" key="11">
    <source>
        <dbReference type="ARBA" id="ARBA00046288"/>
    </source>
</evidence>
<protein>
    <submittedName>
        <fullName evidence="14">HEPACAM family member 2</fullName>
    </submittedName>
</protein>
<dbReference type="GO" id="GO:0006955">
    <property type="term" value="P:immune response"/>
    <property type="evidence" value="ECO:0000318"/>
    <property type="project" value="GO_Central"/>
</dbReference>
<dbReference type="InterPro" id="IPR007110">
    <property type="entry name" value="Ig-like_dom"/>
</dbReference>
<keyword evidence="2" id="KW-0963">Cytoplasm</keyword>
<evidence type="ECO:0000256" key="7">
    <source>
        <dbReference type="ARBA" id="ARBA00023157"/>
    </source>
</evidence>
<dbReference type="InterPro" id="IPR003599">
    <property type="entry name" value="Ig_sub"/>
</dbReference>
<keyword evidence="7" id="KW-1015">Disulfide bond</keyword>
<dbReference type="Bgee" id="ENSOANG00000004158">
    <property type="expression patterns" value="Expressed in adult mammalian kidney and 1 other cell type or tissue"/>
</dbReference>
<dbReference type="Ensembl" id="ENSOANT00000006600.3">
    <property type="protein sequence ID" value="ENSOANP00000006598.2"/>
    <property type="gene ID" value="ENSOANG00000004158.3"/>
</dbReference>
<dbReference type="GO" id="GO:0005813">
    <property type="term" value="C:centrosome"/>
    <property type="evidence" value="ECO:0007669"/>
    <property type="project" value="Ensembl"/>
</dbReference>
<accession>F6Z8A8</accession>
<evidence type="ECO:0000259" key="13">
    <source>
        <dbReference type="PROSITE" id="PS50835"/>
    </source>
</evidence>
<proteinExistence type="predicted"/>
<dbReference type="Gene3D" id="2.60.40.10">
    <property type="entry name" value="Immunoglobulins"/>
    <property type="match status" value="3"/>
</dbReference>